<dbReference type="Gene3D" id="3.60.60.10">
    <property type="entry name" value="Penicillin V Acylase, Chain A"/>
    <property type="match status" value="1"/>
</dbReference>
<dbReference type="PANTHER" id="PTHR28583">
    <property type="entry name" value="ACID AMIDASE"/>
    <property type="match status" value="1"/>
</dbReference>
<evidence type="ECO:0000256" key="1">
    <source>
        <dbReference type="ARBA" id="ARBA00011891"/>
    </source>
</evidence>
<reference evidence="4" key="1">
    <citation type="journal article" date="2015" name="Genome Announc.">
        <title>Draft whole-genome sequence of the biocontrol agent Trichoderma harzianum T6776.</title>
        <authorList>
            <person name="Baroncelli R."/>
            <person name="Piaggeschi G."/>
            <person name="Fiorini L."/>
            <person name="Bertolini E."/>
            <person name="Zapparata A."/>
            <person name="Pe M.E."/>
            <person name="Sarrocco S."/>
            <person name="Vannacci G."/>
        </authorList>
    </citation>
    <scope>NUCLEOTIDE SEQUENCE [LARGE SCALE GENOMIC DNA]</scope>
    <source>
        <strain evidence="4">T6776</strain>
    </source>
</reference>
<dbReference type="GO" id="GO:0017040">
    <property type="term" value="F:N-acylsphingosine amidohydrolase activity"/>
    <property type="evidence" value="ECO:0007669"/>
    <property type="project" value="UniProtKB-EC"/>
</dbReference>
<dbReference type="AlphaFoldDB" id="A0A0G0A6M9"/>
<dbReference type="EMBL" id="JOKZ01000228">
    <property type="protein sequence ID" value="KKP00829.1"/>
    <property type="molecule type" value="Genomic_DNA"/>
</dbReference>
<dbReference type="OrthoDB" id="5273684at2759"/>
<protein>
    <recommendedName>
        <fullName evidence="1">ceramidase</fullName>
        <ecNumber evidence="1">3.5.1.23</ecNumber>
    </recommendedName>
</protein>
<dbReference type="Pfam" id="PF15508">
    <property type="entry name" value="NAAA-beta"/>
    <property type="match status" value="1"/>
</dbReference>
<name>A0A0G0A6M9_TRIHA</name>
<evidence type="ECO:0000313" key="4">
    <source>
        <dbReference type="Proteomes" id="UP000034112"/>
    </source>
</evidence>
<proteinExistence type="predicted"/>
<dbReference type="EC" id="3.5.1.23" evidence="1"/>
<evidence type="ECO:0000259" key="2">
    <source>
        <dbReference type="Pfam" id="PF15508"/>
    </source>
</evidence>
<dbReference type="Proteomes" id="UP000034112">
    <property type="component" value="Unassembled WGS sequence"/>
</dbReference>
<sequence length="417" mass="47132">MASRRSTLVPDSPVEEDEAIPTYRIDLSLPPTERYVKLATDFAPRMKQITPLFDTVLESALPWSFLRSIVKFAALLILRRVYSSEETQELVGISEASGVDMHFLVALNLLLDILLGCTSGGVLTRLKKRKGEETYLGEKQADTEPRARMMHFRTLDWGMPELRSVLVVLEFVRSNSKEPETVIARTVTYAGFVGVLTGVRQNLSMSLNFRPTHNCSALSLRMHQSLVLLGVQPSISSVLRQHLLCPEHHPPTINNITKSITKTRSAPCYIILCSRTETTIIQKDLDNAQTKSSTDFIVHTNHDFAPTDPSNQTNIQKESSSILGMETLVEESEERRDCIQSKWTALAKRQQREFKKGKGRESPAIFEQTLQKWVKAYPIMNECTHFGCIMDPGTGTIRWLERGVEDLEESEIIEQLI</sequence>
<organism evidence="3 4">
    <name type="scientific">Trichoderma harzianum</name>
    <name type="common">Hypocrea lixii</name>
    <dbReference type="NCBI Taxonomy" id="5544"/>
    <lineage>
        <taxon>Eukaryota</taxon>
        <taxon>Fungi</taxon>
        <taxon>Dikarya</taxon>
        <taxon>Ascomycota</taxon>
        <taxon>Pezizomycotina</taxon>
        <taxon>Sordariomycetes</taxon>
        <taxon>Hypocreomycetidae</taxon>
        <taxon>Hypocreales</taxon>
        <taxon>Hypocreaceae</taxon>
        <taxon>Trichoderma</taxon>
    </lineage>
</organism>
<gene>
    <name evidence="3" type="ORF">THAR02_07084</name>
</gene>
<evidence type="ECO:0000313" key="3">
    <source>
        <dbReference type="EMBL" id="KKP00829.1"/>
    </source>
</evidence>
<dbReference type="PANTHER" id="PTHR28583:SF1">
    <property type="entry name" value="ACID CERAMIDASE"/>
    <property type="match status" value="1"/>
</dbReference>
<accession>A0A0G0A6M9</accession>
<feature type="domain" description="Acid ceramidase N-terminal" evidence="2">
    <location>
        <begin position="19"/>
        <end position="80"/>
    </location>
</feature>
<comment type="caution">
    <text evidence="3">The sequence shown here is derived from an EMBL/GenBank/DDBJ whole genome shotgun (WGS) entry which is preliminary data.</text>
</comment>
<dbReference type="InterPro" id="IPR029130">
    <property type="entry name" value="Acid_ceramidase_N"/>
</dbReference>
<dbReference type="OMA" id="MMHFRTL"/>